<dbReference type="InterPro" id="IPR011992">
    <property type="entry name" value="EF-hand-dom_pair"/>
</dbReference>
<dbReference type="PROSITE" id="PS00018">
    <property type="entry name" value="EF_HAND_1"/>
    <property type="match status" value="1"/>
</dbReference>
<dbReference type="KEGG" id="ovi:T265_02027"/>
<dbReference type="PROSITE" id="PS00039">
    <property type="entry name" value="DEAD_ATP_HELICASE"/>
    <property type="match status" value="1"/>
</dbReference>
<dbReference type="OrthoDB" id="343296at2759"/>
<dbReference type="Gene3D" id="1.10.238.10">
    <property type="entry name" value="EF-hand"/>
    <property type="match status" value="2"/>
</dbReference>
<gene>
    <name evidence="7" type="ORF">T265_02027</name>
</gene>
<organism evidence="7 8">
    <name type="scientific">Opisthorchis viverrini</name>
    <name type="common">Southeast Asian liver fluke</name>
    <dbReference type="NCBI Taxonomy" id="6198"/>
    <lineage>
        <taxon>Eukaryota</taxon>
        <taxon>Metazoa</taxon>
        <taxon>Spiralia</taxon>
        <taxon>Lophotrochozoa</taxon>
        <taxon>Platyhelminthes</taxon>
        <taxon>Trematoda</taxon>
        <taxon>Digenea</taxon>
        <taxon>Opisthorchiida</taxon>
        <taxon>Opisthorchiata</taxon>
        <taxon>Opisthorchiidae</taxon>
        <taxon>Opisthorchis</taxon>
    </lineage>
</organism>
<dbReference type="RefSeq" id="XP_009164439.1">
    <property type="nucleotide sequence ID" value="XM_009166175.1"/>
</dbReference>
<dbReference type="Pfam" id="PF00078">
    <property type="entry name" value="RVT_1"/>
    <property type="match status" value="1"/>
</dbReference>
<dbReference type="SMART" id="SM00054">
    <property type="entry name" value="EFh"/>
    <property type="match status" value="4"/>
</dbReference>
<evidence type="ECO:0000259" key="5">
    <source>
        <dbReference type="PROSITE" id="PS50222"/>
    </source>
</evidence>
<dbReference type="STRING" id="6198.A0A075A7Y5"/>
<dbReference type="InterPro" id="IPR050230">
    <property type="entry name" value="CALM/Myosin/TropC-like"/>
</dbReference>
<dbReference type="PRINTS" id="PR01345">
    <property type="entry name" value="CERVTRCPTASE"/>
</dbReference>
<dbReference type="FunFam" id="1.10.238.10:FF:000077">
    <property type="entry name" value="Centrin 1"/>
    <property type="match status" value="1"/>
</dbReference>
<dbReference type="AlphaFoldDB" id="A0A075A7Y5"/>
<evidence type="ECO:0000256" key="1">
    <source>
        <dbReference type="ARBA" id="ARBA00005253"/>
    </source>
</evidence>
<dbReference type="InterPro" id="IPR000477">
    <property type="entry name" value="RT_dom"/>
</dbReference>
<feature type="domain" description="EF-hand" evidence="5">
    <location>
        <begin position="356"/>
        <end position="391"/>
    </location>
</feature>
<dbReference type="SUPFAM" id="SSF47473">
    <property type="entry name" value="EF-hand"/>
    <property type="match status" value="1"/>
</dbReference>
<dbReference type="InterPro" id="IPR000629">
    <property type="entry name" value="RNA-helicase_DEAD-box_CS"/>
</dbReference>
<sequence>MAVRRRKGATAEHSFGYEHTNDHILEDNYGRRLGGSNSRNHTIGVPQGSVLGPLLFLIYVNDLPDVLASPCLLLADDLKSWSSNASALQMDVDAAKQWSLDWHLPLNDEKCVHVSFGGDSANAFVMHGEKGPENIMRIDAKKDLGIWVSSNLSFALHHEKSAQKAFAVLRMIRRTFSRITRMDFQILYGAYVRPLLEYANQVVYSGRTKDVTLIERVQRAATRMVAGLKSVDYETRLAMLDLFPLEYRRLRGDLILTYALFEQSLANRFFTVDPANTRRGHNDQKQEIREAFDLFDTEKTGSIDVRELKVAMRALGFDPPREEIRKLLSEFDCDSKGLLLFGRILYMVALKMQNRDAKDEILKAFRLFDDDGTGKISFKNLKRVAKELGETLTDEELQEMIDEADRNGDGEVDEEEFLRIMKKTNLY</sequence>
<dbReference type="InterPro" id="IPR018247">
    <property type="entry name" value="EF_Hand_1_Ca_BS"/>
</dbReference>
<dbReference type="CTD" id="20316215"/>
<dbReference type="CDD" id="cd00051">
    <property type="entry name" value="EFh"/>
    <property type="match status" value="1"/>
</dbReference>
<evidence type="ECO:0000256" key="4">
    <source>
        <dbReference type="ARBA" id="ARBA00022837"/>
    </source>
</evidence>
<keyword evidence="8" id="KW-1185">Reference proteome</keyword>
<feature type="domain" description="EF-hand" evidence="5">
    <location>
        <begin position="392"/>
        <end position="427"/>
    </location>
</feature>
<evidence type="ECO:0000313" key="7">
    <source>
        <dbReference type="EMBL" id="KER31795.1"/>
    </source>
</evidence>
<evidence type="ECO:0000259" key="6">
    <source>
        <dbReference type="PROSITE" id="PS50878"/>
    </source>
</evidence>
<keyword evidence="3" id="KW-0677">Repeat</keyword>
<comment type="similarity">
    <text evidence="1">Belongs to the centrin family.</text>
</comment>
<evidence type="ECO:0008006" key="9">
    <source>
        <dbReference type="Google" id="ProtNLM"/>
    </source>
</evidence>
<keyword evidence="4" id="KW-0106">Calcium</keyword>
<dbReference type="PANTHER" id="PTHR23048:SF59">
    <property type="entry name" value="EF-HAND SUPERFAMILY PROTEIN"/>
    <property type="match status" value="1"/>
</dbReference>
<reference evidence="7 8" key="1">
    <citation type="submission" date="2013-11" db="EMBL/GenBank/DDBJ databases">
        <title>Opisthorchis viverrini - life in the bile duct.</title>
        <authorList>
            <person name="Young N.D."/>
            <person name="Nagarajan N."/>
            <person name="Lin S.J."/>
            <person name="Korhonen P.K."/>
            <person name="Jex A.R."/>
            <person name="Hall R.S."/>
            <person name="Safavi-Hemami H."/>
            <person name="Kaewkong W."/>
            <person name="Bertrand D."/>
            <person name="Gao S."/>
            <person name="Seet Q."/>
            <person name="Wongkham S."/>
            <person name="Teh B.T."/>
            <person name="Wongkham C."/>
            <person name="Intapan P.M."/>
            <person name="Maleewong W."/>
            <person name="Yang X."/>
            <person name="Hu M."/>
            <person name="Wang Z."/>
            <person name="Hofmann A."/>
            <person name="Sternberg P.W."/>
            <person name="Tan P."/>
            <person name="Wang J."/>
            <person name="Gasser R.B."/>
        </authorList>
    </citation>
    <scope>NUCLEOTIDE SEQUENCE [LARGE SCALE GENOMIC DNA]</scope>
</reference>
<name>A0A075A7Y5_OPIVI</name>
<evidence type="ECO:0000256" key="2">
    <source>
        <dbReference type="ARBA" id="ARBA00022723"/>
    </source>
</evidence>
<dbReference type="PROSITE" id="PS50222">
    <property type="entry name" value="EF_HAND_2"/>
    <property type="match status" value="3"/>
</dbReference>
<dbReference type="InterPro" id="IPR002048">
    <property type="entry name" value="EF_hand_dom"/>
</dbReference>
<dbReference type="InterPro" id="IPR043502">
    <property type="entry name" value="DNA/RNA_pol_sf"/>
</dbReference>
<dbReference type="Proteomes" id="UP000054324">
    <property type="component" value="Unassembled WGS sequence"/>
</dbReference>
<dbReference type="PROSITE" id="PS50878">
    <property type="entry name" value="RT_POL"/>
    <property type="match status" value="1"/>
</dbReference>
<dbReference type="GO" id="GO:0005509">
    <property type="term" value="F:calcium ion binding"/>
    <property type="evidence" value="ECO:0007669"/>
    <property type="project" value="InterPro"/>
</dbReference>
<evidence type="ECO:0000256" key="3">
    <source>
        <dbReference type="ARBA" id="ARBA00022737"/>
    </source>
</evidence>
<dbReference type="SUPFAM" id="SSF56672">
    <property type="entry name" value="DNA/RNA polymerases"/>
    <property type="match status" value="1"/>
</dbReference>
<dbReference type="Pfam" id="PF13499">
    <property type="entry name" value="EF-hand_7"/>
    <property type="match status" value="2"/>
</dbReference>
<dbReference type="PANTHER" id="PTHR23048">
    <property type="entry name" value="MYOSIN LIGHT CHAIN 1, 3"/>
    <property type="match status" value="1"/>
</dbReference>
<evidence type="ECO:0000313" key="8">
    <source>
        <dbReference type="Proteomes" id="UP000054324"/>
    </source>
</evidence>
<proteinExistence type="inferred from homology"/>
<dbReference type="EMBL" id="KL596641">
    <property type="protein sequence ID" value="KER31795.1"/>
    <property type="molecule type" value="Genomic_DNA"/>
</dbReference>
<protein>
    <recommendedName>
        <fullName evidence="9">EF hand</fullName>
    </recommendedName>
</protein>
<feature type="domain" description="Reverse transcriptase" evidence="6">
    <location>
        <begin position="1"/>
        <end position="152"/>
    </location>
</feature>
<feature type="domain" description="EF-hand" evidence="5">
    <location>
        <begin position="283"/>
        <end position="318"/>
    </location>
</feature>
<dbReference type="GeneID" id="20316215"/>
<dbReference type="GO" id="GO:0016460">
    <property type="term" value="C:myosin II complex"/>
    <property type="evidence" value="ECO:0007669"/>
    <property type="project" value="TreeGrafter"/>
</dbReference>
<accession>A0A075A7Y5</accession>
<keyword evidence="2" id="KW-0479">Metal-binding</keyword>